<reference evidence="7 9" key="2">
    <citation type="journal article" date="2019" name="Microbiome">
        <title>Annotated bacterial chromosomes from frame-shift-corrected long-read metagenomic data.</title>
        <authorList>
            <person name="Arumugam K."/>
            <person name="Bagci C."/>
            <person name="Bessarab I."/>
            <person name="Beier S."/>
            <person name="Buchfink B."/>
            <person name="Gorska A."/>
            <person name="Qiu G."/>
            <person name="Huson D.H."/>
            <person name="Williams R.B.H."/>
        </authorList>
    </citation>
    <scope>NUCLEOTIDE SEQUENCE [LARGE SCALE GENOMIC DNA]</scope>
    <source>
        <strain evidence="7">SSA1</strain>
    </source>
</reference>
<dbReference type="GO" id="GO:0016042">
    <property type="term" value="P:lipid catabolic process"/>
    <property type="evidence" value="ECO:0007669"/>
    <property type="project" value="UniProtKB-UniRule"/>
</dbReference>
<evidence type="ECO:0000256" key="1">
    <source>
        <dbReference type="ARBA" id="ARBA00022801"/>
    </source>
</evidence>
<dbReference type="AlphaFoldDB" id="A0A080M966"/>
<dbReference type="GO" id="GO:0016020">
    <property type="term" value="C:membrane"/>
    <property type="evidence" value="ECO:0007669"/>
    <property type="project" value="TreeGrafter"/>
</dbReference>
<evidence type="ECO:0000313" key="7">
    <source>
        <dbReference type="EMBL" id="QLH51864.1"/>
    </source>
</evidence>
<dbReference type="InterPro" id="IPR016035">
    <property type="entry name" value="Acyl_Trfase/lysoPLipase"/>
</dbReference>
<organism evidence="6 8">
    <name type="scientific">Candidatus Accumulibacter cognatus</name>
    <dbReference type="NCBI Taxonomy" id="2954383"/>
    <lineage>
        <taxon>Bacteria</taxon>
        <taxon>Pseudomonadati</taxon>
        <taxon>Pseudomonadota</taxon>
        <taxon>Betaproteobacteria</taxon>
        <taxon>Candidatus Accumulibacter</taxon>
    </lineage>
</organism>
<evidence type="ECO:0000256" key="2">
    <source>
        <dbReference type="ARBA" id="ARBA00022963"/>
    </source>
</evidence>
<dbReference type="GO" id="GO:0006631">
    <property type="term" value="P:fatty acid metabolic process"/>
    <property type="evidence" value="ECO:0007669"/>
    <property type="project" value="TreeGrafter"/>
</dbReference>
<accession>A0A7D5SHF2</accession>
<feature type="domain" description="PNPLA" evidence="5">
    <location>
        <begin position="22"/>
        <end position="229"/>
    </location>
</feature>
<name>A0A080M966_9PROT</name>
<sequence>MSYTIRTRDQHLAADGLPKRILALDGGGLRGILTLGILERIERMLAERHRAGDDFRLAHYFDLIAGTSTGAIIAAALAKGMRVAEVLAEYRQLGSKVFAKSLFRKGVLRAKYEASTLSKELQRVYGDDTTLGSDRLLTGLVVVTKRLDTGSPWPLMNNPRGRYFHGDGKGRIGNGDYPLWQVVRASTAAPSYFDPEKITIAAGQGSIGQEGLFVDGGVSPYNNPALQALMVATLDGYRIGWPSGADKLLLVSLGTGRPDPAVAQAGIAAGQAIQALLAMMEDVATMQQTLLQWLSSSPTARTIDREVGDLRHDLLAGAPLLTYLRYDLELAAEQVRALAPELRDDQRVASLSEMDAPENMEVLHRLGMLVGERDVQAHDFPAHFDLPAG</sequence>
<dbReference type="KEGG" id="acog:HWD57_20255"/>
<dbReference type="STRING" id="1453999.AW06_001025"/>
<dbReference type="EMBL" id="JDST02000017">
    <property type="protein sequence ID" value="KFB77783.1"/>
    <property type="molecule type" value="Genomic_DNA"/>
</dbReference>
<dbReference type="GO" id="GO:0004620">
    <property type="term" value="F:phospholipase activity"/>
    <property type="evidence" value="ECO:0007669"/>
    <property type="project" value="TreeGrafter"/>
</dbReference>
<reference evidence="7" key="3">
    <citation type="submission" date="2020-06" db="EMBL/GenBank/DDBJ databases">
        <authorList>
            <person name="Arumugam K."/>
            <person name="Besarab I."/>
            <person name="Haryono M."/>
            <person name="Bagci C."/>
            <person name="Beier S."/>
            <person name="Buchfink B."/>
            <person name="Gorska A."/>
            <person name="Qiu G."/>
            <person name="Huson D.H."/>
            <person name="Williams R.B."/>
        </authorList>
    </citation>
    <scope>NUCLEOTIDE SEQUENCE</scope>
    <source>
        <strain evidence="7">SSA1</strain>
    </source>
</reference>
<dbReference type="InterPro" id="IPR002641">
    <property type="entry name" value="PNPLA_dom"/>
</dbReference>
<dbReference type="PANTHER" id="PTHR24185:SF1">
    <property type="entry name" value="CALCIUM-INDEPENDENT PHOSPHOLIPASE A2-GAMMA"/>
    <property type="match status" value="1"/>
</dbReference>
<keyword evidence="1 4" id="KW-0378">Hydrolase</keyword>
<keyword evidence="3 4" id="KW-0443">Lipid metabolism</keyword>
<proteinExistence type="predicted"/>
<gene>
    <name evidence="6" type="ORF">AW06_001025</name>
    <name evidence="7" type="ORF">HWD57_20255</name>
</gene>
<keyword evidence="8" id="KW-1185">Reference proteome</keyword>
<dbReference type="Proteomes" id="UP000509684">
    <property type="component" value="Chromosome"/>
</dbReference>
<evidence type="ECO:0000313" key="9">
    <source>
        <dbReference type="Proteomes" id="UP000509684"/>
    </source>
</evidence>
<evidence type="ECO:0000313" key="6">
    <source>
        <dbReference type="EMBL" id="KFB77783.1"/>
    </source>
</evidence>
<dbReference type="Pfam" id="PF01734">
    <property type="entry name" value="Patatin"/>
    <property type="match status" value="1"/>
</dbReference>
<accession>A0A080M966</accession>
<feature type="short sequence motif" description="GXGXXG" evidence="4">
    <location>
        <begin position="26"/>
        <end position="31"/>
    </location>
</feature>
<feature type="active site" description="Nucleophile" evidence="4">
    <location>
        <position position="68"/>
    </location>
</feature>
<dbReference type="Gene3D" id="3.40.1090.10">
    <property type="entry name" value="Cytosolic phospholipase A2 catalytic domain"/>
    <property type="match status" value="1"/>
</dbReference>
<keyword evidence="2 4" id="KW-0442">Lipid degradation</keyword>
<dbReference type="Proteomes" id="UP000021315">
    <property type="component" value="Unassembled WGS sequence"/>
</dbReference>
<dbReference type="RefSeq" id="WP_034945983.1">
    <property type="nucleotide sequence ID" value="NZ_JDST02000017.1"/>
</dbReference>
<reference evidence="6 8" key="1">
    <citation type="submission" date="2014-02" db="EMBL/GenBank/DDBJ databases">
        <title>Expanding our view of genomic diversity in Candidatus Accumulibacter clades.</title>
        <authorList>
            <person name="Skennerton C.T."/>
            <person name="Barr J.J."/>
            <person name="Slater F.R."/>
            <person name="Bond P.L."/>
            <person name="Tyson G.W."/>
        </authorList>
    </citation>
    <scope>NUCLEOTIDE SEQUENCE [LARGE SCALE GENOMIC DNA]</scope>
    <source>
        <strain evidence="8">SK-02</strain>
    </source>
</reference>
<dbReference type="SUPFAM" id="SSF52151">
    <property type="entry name" value="FabD/lysophospholipase-like"/>
    <property type="match status" value="1"/>
</dbReference>
<evidence type="ECO:0000256" key="4">
    <source>
        <dbReference type="PROSITE-ProRule" id="PRU01161"/>
    </source>
</evidence>
<evidence type="ECO:0000256" key="3">
    <source>
        <dbReference type="ARBA" id="ARBA00023098"/>
    </source>
</evidence>
<dbReference type="EMBL" id="CP058708">
    <property type="protein sequence ID" value="QLH51864.1"/>
    <property type="molecule type" value="Genomic_DNA"/>
</dbReference>
<protein>
    <submittedName>
        <fullName evidence="6 7">Patatin</fullName>
    </submittedName>
</protein>
<evidence type="ECO:0000313" key="8">
    <source>
        <dbReference type="Proteomes" id="UP000021315"/>
    </source>
</evidence>
<feature type="short sequence motif" description="GXSXG" evidence="4">
    <location>
        <begin position="66"/>
        <end position="70"/>
    </location>
</feature>
<feature type="short sequence motif" description="DGA/G" evidence="4">
    <location>
        <begin position="215"/>
        <end position="217"/>
    </location>
</feature>
<feature type="active site" description="Proton acceptor" evidence="4">
    <location>
        <position position="215"/>
    </location>
</feature>
<dbReference type="PROSITE" id="PS51635">
    <property type="entry name" value="PNPLA"/>
    <property type="match status" value="1"/>
</dbReference>
<dbReference type="PANTHER" id="PTHR24185">
    <property type="entry name" value="CALCIUM-INDEPENDENT PHOSPHOLIPASE A2-GAMMA"/>
    <property type="match status" value="1"/>
</dbReference>
<evidence type="ECO:0000259" key="5">
    <source>
        <dbReference type="PROSITE" id="PS51635"/>
    </source>
</evidence>